<proteinExistence type="predicted"/>
<name>A0A9P8UCB1_9PEZI</name>
<evidence type="ECO:0000313" key="2">
    <source>
        <dbReference type="EMBL" id="KAH6645980.1"/>
    </source>
</evidence>
<protein>
    <submittedName>
        <fullName evidence="2">Uncharacterized protein</fullName>
    </submittedName>
</protein>
<evidence type="ECO:0000256" key="1">
    <source>
        <dbReference type="SAM" id="Phobius"/>
    </source>
</evidence>
<comment type="caution">
    <text evidence="2">The sequence shown here is derived from an EMBL/GenBank/DDBJ whole genome shotgun (WGS) entry which is preliminary data.</text>
</comment>
<feature type="non-terminal residue" evidence="2">
    <location>
        <position position="1"/>
    </location>
</feature>
<keyword evidence="1" id="KW-0812">Transmembrane</keyword>
<accession>A0A9P8UCB1</accession>
<keyword evidence="1" id="KW-0472">Membrane</keyword>
<keyword evidence="3" id="KW-1185">Reference proteome</keyword>
<organism evidence="2 3">
    <name type="scientific">Truncatella angustata</name>
    <dbReference type="NCBI Taxonomy" id="152316"/>
    <lineage>
        <taxon>Eukaryota</taxon>
        <taxon>Fungi</taxon>
        <taxon>Dikarya</taxon>
        <taxon>Ascomycota</taxon>
        <taxon>Pezizomycotina</taxon>
        <taxon>Sordariomycetes</taxon>
        <taxon>Xylariomycetidae</taxon>
        <taxon>Amphisphaeriales</taxon>
        <taxon>Sporocadaceae</taxon>
        <taxon>Truncatella</taxon>
    </lineage>
</organism>
<dbReference type="RefSeq" id="XP_045952494.1">
    <property type="nucleotide sequence ID" value="XM_046104029.1"/>
</dbReference>
<sequence>SAILLFLQPKSTSSLFRRTSAVLLILSTVITFLSFSPCFSLPFLPDTISTQLHHTIGYPNIFDLGPRKDLMLLP</sequence>
<dbReference type="OrthoDB" id="4525115at2759"/>
<feature type="transmembrane region" description="Helical" evidence="1">
    <location>
        <begin position="21"/>
        <end position="44"/>
    </location>
</feature>
<dbReference type="EMBL" id="JAGPXC010000010">
    <property type="protein sequence ID" value="KAH6645980.1"/>
    <property type="molecule type" value="Genomic_DNA"/>
</dbReference>
<evidence type="ECO:0000313" key="3">
    <source>
        <dbReference type="Proteomes" id="UP000758603"/>
    </source>
</evidence>
<dbReference type="AlphaFoldDB" id="A0A9P8UCB1"/>
<dbReference type="GeneID" id="70132920"/>
<reference evidence="2" key="1">
    <citation type="journal article" date="2021" name="Nat. Commun.">
        <title>Genetic determinants of endophytism in the Arabidopsis root mycobiome.</title>
        <authorList>
            <person name="Mesny F."/>
            <person name="Miyauchi S."/>
            <person name="Thiergart T."/>
            <person name="Pickel B."/>
            <person name="Atanasova L."/>
            <person name="Karlsson M."/>
            <person name="Huettel B."/>
            <person name="Barry K.W."/>
            <person name="Haridas S."/>
            <person name="Chen C."/>
            <person name="Bauer D."/>
            <person name="Andreopoulos W."/>
            <person name="Pangilinan J."/>
            <person name="LaButti K."/>
            <person name="Riley R."/>
            <person name="Lipzen A."/>
            <person name="Clum A."/>
            <person name="Drula E."/>
            <person name="Henrissat B."/>
            <person name="Kohler A."/>
            <person name="Grigoriev I.V."/>
            <person name="Martin F.M."/>
            <person name="Hacquard S."/>
        </authorList>
    </citation>
    <scope>NUCLEOTIDE SEQUENCE</scope>
    <source>
        <strain evidence="2">MPI-SDFR-AT-0073</strain>
    </source>
</reference>
<dbReference type="Proteomes" id="UP000758603">
    <property type="component" value="Unassembled WGS sequence"/>
</dbReference>
<gene>
    <name evidence="2" type="ORF">BKA67DRAFT_582894</name>
</gene>
<keyword evidence="1" id="KW-1133">Transmembrane helix</keyword>